<gene>
    <name evidence="5 8" type="primary">fmt</name>
    <name evidence="8" type="ORF">KB1_10870</name>
</gene>
<dbReference type="InterPro" id="IPR005794">
    <property type="entry name" value="Fmt"/>
</dbReference>
<evidence type="ECO:0000259" key="7">
    <source>
        <dbReference type="Pfam" id="PF02911"/>
    </source>
</evidence>
<dbReference type="SUPFAM" id="SSF50486">
    <property type="entry name" value="FMT C-terminal domain-like"/>
    <property type="match status" value="1"/>
</dbReference>
<reference evidence="8" key="1">
    <citation type="submission" date="2021-06" db="EMBL/GenBank/DDBJ databases">
        <title>Genome sequence of Cutibacterium modestum strain KB17-24694.</title>
        <authorList>
            <person name="Dekio I."/>
            <person name="Asahina A."/>
            <person name="Nishida M."/>
        </authorList>
    </citation>
    <scope>NUCLEOTIDE SEQUENCE</scope>
    <source>
        <strain evidence="8">KB17-24694</strain>
    </source>
</reference>
<dbReference type="Pfam" id="PF02911">
    <property type="entry name" value="Formyl_trans_C"/>
    <property type="match status" value="1"/>
</dbReference>
<dbReference type="InterPro" id="IPR036477">
    <property type="entry name" value="Formyl_transf_N_sf"/>
</dbReference>
<evidence type="ECO:0000256" key="2">
    <source>
        <dbReference type="ARBA" id="ARBA00012261"/>
    </source>
</evidence>
<dbReference type="GO" id="GO:0004479">
    <property type="term" value="F:methionyl-tRNA formyltransferase activity"/>
    <property type="evidence" value="ECO:0007669"/>
    <property type="project" value="UniProtKB-UniRule"/>
</dbReference>
<dbReference type="InterPro" id="IPR002376">
    <property type="entry name" value="Formyl_transf_N"/>
</dbReference>
<proteinExistence type="inferred from homology"/>
<dbReference type="Proteomes" id="UP000825072">
    <property type="component" value="Chromosome 1"/>
</dbReference>
<evidence type="ECO:0000256" key="4">
    <source>
        <dbReference type="ARBA" id="ARBA00022917"/>
    </source>
</evidence>
<evidence type="ECO:0000313" key="8">
    <source>
        <dbReference type="EMBL" id="BCY25097.1"/>
    </source>
</evidence>
<dbReference type="EC" id="2.1.2.9" evidence="2 5"/>
<dbReference type="RefSeq" id="WP_002526800.1">
    <property type="nucleotide sequence ID" value="NZ_AP024747.1"/>
</dbReference>
<keyword evidence="4 5" id="KW-0648">Protein biosynthesis</keyword>
<evidence type="ECO:0000313" key="9">
    <source>
        <dbReference type="Proteomes" id="UP000825072"/>
    </source>
</evidence>
<dbReference type="SUPFAM" id="SSF53328">
    <property type="entry name" value="Formyltransferase"/>
    <property type="match status" value="1"/>
</dbReference>
<feature type="domain" description="Formyl transferase C-terminal" evidence="7">
    <location>
        <begin position="204"/>
        <end position="306"/>
    </location>
</feature>
<comment type="similarity">
    <text evidence="1 5">Belongs to the Fmt family.</text>
</comment>
<sequence>MRLLFAGTPDVAVPTLAALAADPRHEVAAVLTRPDAPVGRHRTPRPCPVAEKAEELGIPVIRAINVKSGEGHDAIASLNVDAAVVVAYGGLIPADLLAVPRYGWINLHFSLLPRWRGAAPVQRAIMAGDEETGACVFRLVESLDAGPVYRTMRVPIGATTTAGELLDELACTATPLVIATLEDIEAGVEPTPQSAEGVTIAPQIHPGDVRIAVTADAEEIDHLVRGASPAPGAWAKLDDKRFKILQTRFVETGDDVPNSVATAQPGQLVATRKKLFLGTGSQPLELLQVQAFGKKAINGTDWARGAHIDAGTRLR</sequence>
<keyword evidence="3 5" id="KW-0808">Transferase</keyword>
<evidence type="ECO:0000256" key="1">
    <source>
        <dbReference type="ARBA" id="ARBA00010699"/>
    </source>
</evidence>
<accession>A0AAD1KPN0</accession>
<evidence type="ECO:0000259" key="6">
    <source>
        <dbReference type="Pfam" id="PF00551"/>
    </source>
</evidence>
<dbReference type="InterPro" id="IPR041711">
    <property type="entry name" value="Met-tRNA-FMT_N"/>
</dbReference>
<name>A0AAD1KPN0_9ACTN</name>
<dbReference type="GO" id="GO:0005829">
    <property type="term" value="C:cytosol"/>
    <property type="evidence" value="ECO:0007669"/>
    <property type="project" value="TreeGrafter"/>
</dbReference>
<dbReference type="HAMAP" id="MF_00182">
    <property type="entry name" value="Formyl_trans"/>
    <property type="match status" value="1"/>
</dbReference>
<dbReference type="AlphaFoldDB" id="A0AAD1KPN0"/>
<dbReference type="EMBL" id="AP024747">
    <property type="protein sequence ID" value="BCY25097.1"/>
    <property type="molecule type" value="Genomic_DNA"/>
</dbReference>
<dbReference type="GeneID" id="92880834"/>
<dbReference type="InterPro" id="IPR011034">
    <property type="entry name" value="Formyl_transferase-like_C_sf"/>
</dbReference>
<comment type="function">
    <text evidence="5">Attaches a formyl group to the free amino group of methionyl-tRNA(fMet). The formyl group appears to play a dual role in the initiator identity of N-formylmethionyl-tRNA by promoting its recognition by IF2 and preventing the misappropriation of this tRNA by the elongation apparatus.</text>
</comment>
<feature type="binding site" evidence="5">
    <location>
        <begin position="110"/>
        <end position="113"/>
    </location>
    <ligand>
        <name>(6S)-5,6,7,8-tetrahydrofolate</name>
        <dbReference type="ChEBI" id="CHEBI:57453"/>
    </ligand>
</feature>
<dbReference type="InterPro" id="IPR044135">
    <property type="entry name" value="Met-tRNA-FMT_C"/>
</dbReference>
<protein>
    <recommendedName>
        <fullName evidence="2 5">Methionyl-tRNA formyltransferase</fullName>
        <ecNumber evidence="2 5">2.1.2.9</ecNumber>
    </recommendedName>
</protein>
<dbReference type="PANTHER" id="PTHR11138">
    <property type="entry name" value="METHIONYL-TRNA FORMYLTRANSFERASE"/>
    <property type="match status" value="1"/>
</dbReference>
<dbReference type="CDD" id="cd08646">
    <property type="entry name" value="FMT_core_Met-tRNA-FMT_N"/>
    <property type="match status" value="1"/>
</dbReference>
<dbReference type="NCBIfam" id="TIGR00460">
    <property type="entry name" value="fmt"/>
    <property type="match status" value="1"/>
</dbReference>
<feature type="domain" description="Formyl transferase N-terminal" evidence="6">
    <location>
        <begin position="3"/>
        <end position="171"/>
    </location>
</feature>
<organism evidence="8 9">
    <name type="scientific">Cutibacterium modestum</name>
    <dbReference type="NCBI Taxonomy" id="2559073"/>
    <lineage>
        <taxon>Bacteria</taxon>
        <taxon>Bacillati</taxon>
        <taxon>Actinomycetota</taxon>
        <taxon>Actinomycetes</taxon>
        <taxon>Propionibacteriales</taxon>
        <taxon>Propionibacteriaceae</taxon>
        <taxon>Cutibacterium</taxon>
    </lineage>
</organism>
<comment type="catalytic activity">
    <reaction evidence="5">
        <text>L-methionyl-tRNA(fMet) + (6R)-10-formyltetrahydrofolate = N-formyl-L-methionyl-tRNA(fMet) + (6S)-5,6,7,8-tetrahydrofolate + H(+)</text>
        <dbReference type="Rhea" id="RHEA:24380"/>
        <dbReference type="Rhea" id="RHEA-COMP:9952"/>
        <dbReference type="Rhea" id="RHEA-COMP:9953"/>
        <dbReference type="ChEBI" id="CHEBI:15378"/>
        <dbReference type="ChEBI" id="CHEBI:57453"/>
        <dbReference type="ChEBI" id="CHEBI:78530"/>
        <dbReference type="ChEBI" id="CHEBI:78844"/>
        <dbReference type="ChEBI" id="CHEBI:195366"/>
        <dbReference type="EC" id="2.1.2.9"/>
    </reaction>
</comment>
<dbReference type="Pfam" id="PF00551">
    <property type="entry name" value="Formyl_trans_N"/>
    <property type="match status" value="1"/>
</dbReference>
<dbReference type="Gene3D" id="3.40.50.12230">
    <property type="match status" value="1"/>
</dbReference>
<dbReference type="CDD" id="cd08704">
    <property type="entry name" value="Met_tRNA_FMT_C"/>
    <property type="match status" value="1"/>
</dbReference>
<evidence type="ECO:0000256" key="3">
    <source>
        <dbReference type="ARBA" id="ARBA00022679"/>
    </source>
</evidence>
<dbReference type="PANTHER" id="PTHR11138:SF5">
    <property type="entry name" value="METHIONYL-TRNA FORMYLTRANSFERASE, MITOCHONDRIAL"/>
    <property type="match status" value="1"/>
</dbReference>
<evidence type="ECO:0000256" key="5">
    <source>
        <dbReference type="HAMAP-Rule" id="MF_00182"/>
    </source>
</evidence>
<dbReference type="InterPro" id="IPR005793">
    <property type="entry name" value="Formyl_trans_C"/>
</dbReference>